<organism evidence="1 2">
    <name type="scientific">Trematosphaeria pertusa</name>
    <dbReference type="NCBI Taxonomy" id="390896"/>
    <lineage>
        <taxon>Eukaryota</taxon>
        <taxon>Fungi</taxon>
        <taxon>Dikarya</taxon>
        <taxon>Ascomycota</taxon>
        <taxon>Pezizomycotina</taxon>
        <taxon>Dothideomycetes</taxon>
        <taxon>Pleosporomycetidae</taxon>
        <taxon>Pleosporales</taxon>
        <taxon>Massarineae</taxon>
        <taxon>Trematosphaeriaceae</taxon>
        <taxon>Trematosphaeria</taxon>
    </lineage>
</organism>
<name>A0A6A6IRG9_9PLEO</name>
<proteinExistence type="predicted"/>
<protein>
    <submittedName>
        <fullName evidence="1">Uncharacterized protein</fullName>
    </submittedName>
</protein>
<evidence type="ECO:0000313" key="1">
    <source>
        <dbReference type="EMBL" id="KAF2253134.1"/>
    </source>
</evidence>
<dbReference type="Proteomes" id="UP000800094">
    <property type="component" value="Unassembled WGS sequence"/>
</dbReference>
<dbReference type="EMBL" id="ML987191">
    <property type="protein sequence ID" value="KAF2253134.1"/>
    <property type="molecule type" value="Genomic_DNA"/>
</dbReference>
<keyword evidence="2" id="KW-1185">Reference proteome</keyword>
<sequence length="155" mass="16867">MGSGQEQASIGGLAAATHVPWIAACGQAGDVRGALFHRCTERCPWVLGFSRPRSAHRVARTKYSRLMLGCVFAVRRCLGGLCSALCVESRSSKCCECRPLTKAPTAWPVSAHPHLIDPQTAVPYPRFLSSLPFLSPSSTLHPITILFYTAKMQLR</sequence>
<dbReference type="RefSeq" id="XP_033688138.1">
    <property type="nucleotide sequence ID" value="XM_033820705.1"/>
</dbReference>
<dbReference type="GeneID" id="54574035"/>
<reference evidence="1" key="1">
    <citation type="journal article" date="2020" name="Stud. Mycol.">
        <title>101 Dothideomycetes genomes: a test case for predicting lifestyles and emergence of pathogens.</title>
        <authorList>
            <person name="Haridas S."/>
            <person name="Albert R."/>
            <person name="Binder M."/>
            <person name="Bloem J."/>
            <person name="Labutti K."/>
            <person name="Salamov A."/>
            <person name="Andreopoulos B."/>
            <person name="Baker S."/>
            <person name="Barry K."/>
            <person name="Bills G."/>
            <person name="Bluhm B."/>
            <person name="Cannon C."/>
            <person name="Castanera R."/>
            <person name="Culley D."/>
            <person name="Daum C."/>
            <person name="Ezra D."/>
            <person name="Gonzalez J."/>
            <person name="Henrissat B."/>
            <person name="Kuo A."/>
            <person name="Liang C."/>
            <person name="Lipzen A."/>
            <person name="Lutzoni F."/>
            <person name="Magnuson J."/>
            <person name="Mondo S."/>
            <person name="Nolan M."/>
            <person name="Ohm R."/>
            <person name="Pangilinan J."/>
            <person name="Park H.-J."/>
            <person name="Ramirez L."/>
            <person name="Alfaro M."/>
            <person name="Sun H."/>
            <person name="Tritt A."/>
            <person name="Yoshinaga Y."/>
            <person name="Zwiers L.-H."/>
            <person name="Turgeon B."/>
            <person name="Goodwin S."/>
            <person name="Spatafora J."/>
            <person name="Crous P."/>
            <person name="Grigoriev I."/>
        </authorList>
    </citation>
    <scope>NUCLEOTIDE SEQUENCE</scope>
    <source>
        <strain evidence="1">CBS 122368</strain>
    </source>
</reference>
<accession>A0A6A6IRG9</accession>
<dbReference type="AlphaFoldDB" id="A0A6A6IRG9"/>
<gene>
    <name evidence="1" type="ORF">BU26DRAFT_215969</name>
</gene>
<evidence type="ECO:0000313" key="2">
    <source>
        <dbReference type="Proteomes" id="UP000800094"/>
    </source>
</evidence>